<keyword evidence="1" id="KW-0285">Flavoprotein</keyword>
<proteinExistence type="predicted"/>
<dbReference type="KEGG" id="senf:GJR95_12030"/>
<dbReference type="Pfam" id="PF01494">
    <property type="entry name" value="FAD_binding_3"/>
    <property type="match status" value="1"/>
</dbReference>
<reference evidence="6 7" key="1">
    <citation type="submission" date="2019-11" db="EMBL/GenBank/DDBJ databases">
        <title>Spirosoma endbachense sp. nov., isolated from a natural salt meadow.</title>
        <authorList>
            <person name="Rojas J."/>
            <person name="Ambika Manirajan B."/>
            <person name="Ratering S."/>
            <person name="Suarez C."/>
            <person name="Geissler-Plaum R."/>
            <person name="Schnell S."/>
        </authorList>
    </citation>
    <scope>NUCLEOTIDE SEQUENCE [LARGE SCALE GENOMIC DNA]</scope>
    <source>
        <strain evidence="6 7">I-24</strain>
    </source>
</reference>
<keyword evidence="2" id="KW-0274">FAD</keyword>
<dbReference type="PANTHER" id="PTHR47178">
    <property type="entry name" value="MONOOXYGENASE, FAD-BINDING"/>
    <property type="match status" value="1"/>
</dbReference>
<protein>
    <recommendedName>
        <fullName evidence="5">FAD-binding domain-containing protein</fullName>
    </recommendedName>
</protein>
<dbReference type="InterPro" id="IPR036188">
    <property type="entry name" value="FAD/NAD-bd_sf"/>
</dbReference>
<gene>
    <name evidence="6" type="ORF">GJR95_12030</name>
</gene>
<evidence type="ECO:0000313" key="6">
    <source>
        <dbReference type="EMBL" id="QHV95691.1"/>
    </source>
</evidence>
<accession>A0A6P1VR09</accession>
<keyword evidence="7" id="KW-1185">Reference proteome</keyword>
<dbReference type="Gene3D" id="3.50.50.60">
    <property type="entry name" value="FAD/NAD(P)-binding domain"/>
    <property type="match status" value="1"/>
</dbReference>
<evidence type="ECO:0000256" key="3">
    <source>
        <dbReference type="ARBA" id="ARBA00023002"/>
    </source>
</evidence>
<name>A0A6P1VR09_9BACT</name>
<evidence type="ECO:0000313" key="7">
    <source>
        <dbReference type="Proteomes" id="UP000464577"/>
    </source>
</evidence>
<dbReference type="PRINTS" id="PR00420">
    <property type="entry name" value="RNGMNOXGNASE"/>
</dbReference>
<dbReference type="GO" id="GO:0004497">
    <property type="term" value="F:monooxygenase activity"/>
    <property type="evidence" value="ECO:0007669"/>
    <property type="project" value="UniProtKB-KW"/>
</dbReference>
<organism evidence="6 7">
    <name type="scientific">Spirosoma endbachense</name>
    <dbReference type="NCBI Taxonomy" id="2666025"/>
    <lineage>
        <taxon>Bacteria</taxon>
        <taxon>Pseudomonadati</taxon>
        <taxon>Bacteroidota</taxon>
        <taxon>Cytophagia</taxon>
        <taxon>Cytophagales</taxon>
        <taxon>Cytophagaceae</taxon>
        <taxon>Spirosoma</taxon>
    </lineage>
</organism>
<dbReference type="AlphaFoldDB" id="A0A6P1VR09"/>
<evidence type="ECO:0000256" key="2">
    <source>
        <dbReference type="ARBA" id="ARBA00022827"/>
    </source>
</evidence>
<evidence type="ECO:0000259" key="5">
    <source>
        <dbReference type="Pfam" id="PF01494"/>
    </source>
</evidence>
<keyword evidence="3" id="KW-0560">Oxidoreductase</keyword>
<dbReference type="Proteomes" id="UP000464577">
    <property type="component" value="Chromosome"/>
</dbReference>
<keyword evidence="4" id="KW-0503">Monooxygenase</keyword>
<dbReference type="InterPro" id="IPR002938">
    <property type="entry name" value="FAD-bd"/>
</dbReference>
<dbReference type="PANTHER" id="PTHR47178:SF6">
    <property type="entry name" value="FAD-BINDING DOMAIN-CONTAINING PROTEIN"/>
    <property type="match status" value="1"/>
</dbReference>
<evidence type="ECO:0000256" key="4">
    <source>
        <dbReference type="ARBA" id="ARBA00023033"/>
    </source>
</evidence>
<evidence type="ECO:0000256" key="1">
    <source>
        <dbReference type="ARBA" id="ARBA00022630"/>
    </source>
</evidence>
<dbReference type="RefSeq" id="WP_162386101.1">
    <property type="nucleotide sequence ID" value="NZ_CP045997.1"/>
</dbReference>
<sequence>MHILIIGAGIGGLCLGQALKKAGISFAIYERNVDSASWLEGYRIHVNPVGSQSLHGCLPETLWQAFLAGTADVKEGFGFLTEQLEELVHIDESLMVGAHPLAQHGQYAMSRILLRKILLVGLEDHLYFNKRFERYAFVEQTGVHAFFADGTQAWGDVLVGADGANSVVRKQLLPQAQRVETDAIALAGRTRLTASSRQWIPPVLQAHMNVVMAKRKFFFFSAPFDHQQKLRHANPQLRQAMDKAGLSWTDYIKANEDYVLWSFITHRNELATVSQTEDLRPIVVDKMAGWHPQLKQLVNQADESSLTRLAIKTMLPIQPWVTSRVTMLGDAVHNMPPLYGMGANMAMHDALILQQKLIESSKGSPLLGALSEYEQIMLTTGFKAVGLAVGYTHQAISNNSLMRSINRTWFRLCTKFSLLKQLTFGNTWKGKLGDRTT</sequence>
<dbReference type="EMBL" id="CP045997">
    <property type="protein sequence ID" value="QHV95691.1"/>
    <property type="molecule type" value="Genomic_DNA"/>
</dbReference>
<dbReference type="SUPFAM" id="SSF51905">
    <property type="entry name" value="FAD/NAD(P)-binding domain"/>
    <property type="match status" value="1"/>
</dbReference>
<feature type="domain" description="FAD-binding" evidence="5">
    <location>
        <begin position="2"/>
        <end position="376"/>
    </location>
</feature>
<dbReference type="GO" id="GO:0071949">
    <property type="term" value="F:FAD binding"/>
    <property type="evidence" value="ECO:0007669"/>
    <property type="project" value="InterPro"/>
</dbReference>